<evidence type="ECO:0000256" key="2">
    <source>
        <dbReference type="ARBA" id="ARBA00022980"/>
    </source>
</evidence>
<evidence type="ECO:0000313" key="8">
    <source>
        <dbReference type="Proteomes" id="UP000075901"/>
    </source>
</evidence>
<dbReference type="SUPFAM" id="SSF56053">
    <property type="entry name" value="Ribosomal protein L6"/>
    <property type="match status" value="1"/>
</dbReference>
<evidence type="ECO:0000256" key="1">
    <source>
        <dbReference type="ARBA" id="ARBA00009356"/>
    </source>
</evidence>
<reference evidence="8" key="1">
    <citation type="submission" date="2013-09" db="EMBL/GenBank/DDBJ databases">
        <title>The Genome Sequence of Anopheles maculatus species B.</title>
        <authorList>
            <consortium name="The Broad Institute Genomics Platform"/>
            <person name="Neafsey D.E."/>
            <person name="Besansky N."/>
            <person name="Howell P."/>
            <person name="Walton C."/>
            <person name="Young S.K."/>
            <person name="Zeng Q."/>
            <person name="Gargeya S."/>
            <person name="Fitzgerald M."/>
            <person name="Haas B."/>
            <person name="Abouelleil A."/>
            <person name="Allen A.W."/>
            <person name="Alvarado L."/>
            <person name="Arachchi H.M."/>
            <person name="Berlin A.M."/>
            <person name="Chapman S.B."/>
            <person name="Gainer-Dewar J."/>
            <person name="Goldberg J."/>
            <person name="Griggs A."/>
            <person name="Gujja S."/>
            <person name="Hansen M."/>
            <person name="Howarth C."/>
            <person name="Imamovic A."/>
            <person name="Ireland A."/>
            <person name="Larimer J."/>
            <person name="McCowan C."/>
            <person name="Murphy C."/>
            <person name="Pearson M."/>
            <person name="Poon T.W."/>
            <person name="Priest M."/>
            <person name="Roberts A."/>
            <person name="Saif S."/>
            <person name="Shea T."/>
            <person name="Sisk P."/>
            <person name="Sykes S."/>
            <person name="Wortman J."/>
            <person name="Nusbaum C."/>
            <person name="Birren B."/>
        </authorList>
    </citation>
    <scope>NUCLEOTIDE SEQUENCE [LARGE SCALE GENOMIC DNA]</scope>
    <source>
        <strain evidence="8">maculatus3</strain>
    </source>
</reference>
<dbReference type="EnsemblMetazoa" id="AMAM009003-RA">
    <property type="protein sequence ID" value="AMAM009003-PA"/>
    <property type="gene ID" value="AMAM009003"/>
</dbReference>
<comment type="similarity">
    <text evidence="1">Belongs to the universal ribosomal protein uL6 family.</text>
</comment>
<dbReference type="GO" id="GO:0022625">
    <property type="term" value="C:cytosolic large ribosomal subunit"/>
    <property type="evidence" value="ECO:0007669"/>
    <property type="project" value="TreeGrafter"/>
</dbReference>
<dbReference type="Proteomes" id="UP000075901">
    <property type="component" value="Unassembled WGS sequence"/>
</dbReference>
<dbReference type="InterPro" id="IPR000702">
    <property type="entry name" value="Ribosomal_uL6-like"/>
</dbReference>
<dbReference type="Gene3D" id="3.90.930.12">
    <property type="entry name" value="Ribosomal protein L6, alpha-beta domain"/>
    <property type="match status" value="1"/>
</dbReference>
<keyword evidence="2" id="KW-0689">Ribosomal protein</keyword>
<dbReference type="GO" id="GO:0019843">
    <property type="term" value="F:rRNA binding"/>
    <property type="evidence" value="ECO:0007669"/>
    <property type="project" value="InterPro"/>
</dbReference>
<dbReference type="VEuPathDB" id="VectorBase:AMAM009003"/>
<evidence type="ECO:0000313" key="7">
    <source>
        <dbReference type="EnsemblMetazoa" id="AMAM009003-PA"/>
    </source>
</evidence>
<name>A0A182SL91_9DIPT</name>
<dbReference type="GO" id="GO:0002181">
    <property type="term" value="P:cytoplasmic translation"/>
    <property type="evidence" value="ECO:0007669"/>
    <property type="project" value="TreeGrafter"/>
</dbReference>
<dbReference type="GO" id="GO:0003735">
    <property type="term" value="F:structural constituent of ribosome"/>
    <property type="evidence" value="ECO:0007669"/>
    <property type="project" value="InterPro"/>
</dbReference>
<reference evidence="7" key="2">
    <citation type="submission" date="2020-05" db="UniProtKB">
        <authorList>
            <consortium name="EnsemblMetazoa"/>
        </authorList>
    </citation>
    <scope>IDENTIFICATION</scope>
    <source>
        <strain evidence="7">maculatus3</strain>
    </source>
</reference>
<dbReference type="Pfam" id="PF00347">
    <property type="entry name" value="Ribosomal_L6"/>
    <property type="match status" value="1"/>
</dbReference>
<dbReference type="FunFam" id="3.90.930.12:FF:000003">
    <property type="entry name" value="60S ribosomal protein L9"/>
    <property type="match status" value="1"/>
</dbReference>
<dbReference type="InterPro" id="IPR002359">
    <property type="entry name" value="Ribosomal_uL6_CS2"/>
</dbReference>
<dbReference type="AlphaFoldDB" id="A0A182SL91"/>
<dbReference type="InterPro" id="IPR036789">
    <property type="entry name" value="Ribosomal_uL6-like_a/b-dom_sf"/>
</dbReference>
<accession>A0A182SL91</accession>
<feature type="domain" description="Large ribosomal subunit protein uL6 alpha-beta" evidence="6">
    <location>
        <begin position="8"/>
        <end position="87"/>
    </location>
</feature>
<proteinExistence type="inferred from homology"/>
<protein>
    <recommendedName>
        <fullName evidence="4">Large ribosomal subunit protein uL6</fullName>
    </recommendedName>
    <alternativeName>
        <fullName evidence="5">60S ribosomal protein L9</fullName>
    </alternativeName>
</protein>
<dbReference type="PROSITE" id="PS00700">
    <property type="entry name" value="RIBOSOMAL_L6_2"/>
    <property type="match status" value="1"/>
</dbReference>
<evidence type="ECO:0000256" key="4">
    <source>
        <dbReference type="ARBA" id="ARBA00035246"/>
    </source>
</evidence>
<dbReference type="PANTHER" id="PTHR11655:SF16">
    <property type="entry name" value="60S RIBOSOMAL PROTEIN L9"/>
    <property type="match status" value="1"/>
</dbReference>
<sequence length="101" mass="11404">MRAVHAHFPINCVISENNSLVEIRNFLGEKHIRRVKMQEGVSVVNSTKQKDELILEGNDIEAVSLSAALIQQSTTVHNKDIRKFLDGLYVSEKTTVVQDEE</sequence>
<evidence type="ECO:0000256" key="5">
    <source>
        <dbReference type="ARBA" id="ARBA00035349"/>
    </source>
</evidence>
<organism evidence="7 8">
    <name type="scientific">Anopheles maculatus</name>
    <dbReference type="NCBI Taxonomy" id="74869"/>
    <lineage>
        <taxon>Eukaryota</taxon>
        <taxon>Metazoa</taxon>
        <taxon>Ecdysozoa</taxon>
        <taxon>Arthropoda</taxon>
        <taxon>Hexapoda</taxon>
        <taxon>Insecta</taxon>
        <taxon>Pterygota</taxon>
        <taxon>Neoptera</taxon>
        <taxon>Endopterygota</taxon>
        <taxon>Diptera</taxon>
        <taxon>Nematocera</taxon>
        <taxon>Culicoidea</taxon>
        <taxon>Culicidae</taxon>
        <taxon>Anophelinae</taxon>
        <taxon>Anopheles</taxon>
        <taxon>Anopheles maculatus group</taxon>
    </lineage>
</organism>
<evidence type="ECO:0000259" key="6">
    <source>
        <dbReference type="Pfam" id="PF00347"/>
    </source>
</evidence>
<keyword evidence="8" id="KW-1185">Reference proteome</keyword>
<dbReference type="PANTHER" id="PTHR11655">
    <property type="entry name" value="60S/50S RIBOSOMAL PROTEIN L6/L9"/>
    <property type="match status" value="1"/>
</dbReference>
<dbReference type="InterPro" id="IPR020040">
    <property type="entry name" value="Ribosomal_uL6_a/b-dom"/>
</dbReference>
<evidence type="ECO:0000256" key="3">
    <source>
        <dbReference type="ARBA" id="ARBA00023274"/>
    </source>
</evidence>
<keyword evidence="3" id="KW-0687">Ribonucleoprotein</keyword>